<dbReference type="PANTHER" id="PTHR23026:SF123">
    <property type="entry name" value="NAD(P)H NITROREDUCTASE RV3131-RELATED"/>
    <property type="match status" value="1"/>
</dbReference>
<dbReference type="Gene3D" id="3.40.109.10">
    <property type="entry name" value="NADH Oxidase"/>
    <property type="match status" value="1"/>
</dbReference>
<dbReference type="SUPFAM" id="SSF55469">
    <property type="entry name" value="FMN-dependent nitroreductase-like"/>
    <property type="match status" value="2"/>
</dbReference>
<accession>A0A5D0NKD1</accession>
<comment type="caution">
    <text evidence="1">The sequence shown here is derived from an EMBL/GenBank/DDBJ whole genome shotgun (WGS) entry which is preliminary data.</text>
</comment>
<dbReference type="Proteomes" id="UP000323380">
    <property type="component" value="Unassembled WGS sequence"/>
</dbReference>
<dbReference type="InterPro" id="IPR050627">
    <property type="entry name" value="Nitroreductase/BluB"/>
</dbReference>
<dbReference type="PANTHER" id="PTHR23026">
    <property type="entry name" value="NADPH NITROREDUCTASE"/>
    <property type="match status" value="1"/>
</dbReference>
<dbReference type="EMBL" id="VSFG01000004">
    <property type="protein sequence ID" value="TYB44882.1"/>
    <property type="molecule type" value="Genomic_DNA"/>
</dbReference>
<dbReference type="RefSeq" id="WP_067890688.1">
    <property type="nucleotide sequence ID" value="NZ_VSFG01000004.1"/>
</dbReference>
<evidence type="ECO:0000313" key="2">
    <source>
        <dbReference type="Proteomes" id="UP000323380"/>
    </source>
</evidence>
<dbReference type="AlphaFoldDB" id="A0A5D0NKD1"/>
<organism evidence="1 2">
    <name type="scientific">Actinomadura chibensis</name>
    <dbReference type="NCBI Taxonomy" id="392828"/>
    <lineage>
        <taxon>Bacteria</taxon>
        <taxon>Bacillati</taxon>
        <taxon>Actinomycetota</taxon>
        <taxon>Actinomycetes</taxon>
        <taxon>Streptosporangiales</taxon>
        <taxon>Thermomonosporaceae</taxon>
        <taxon>Actinomadura</taxon>
    </lineage>
</organism>
<protein>
    <recommendedName>
        <fullName evidence="3">Nitroreductase</fullName>
    </recommendedName>
</protein>
<evidence type="ECO:0000313" key="1">
    <source>
        <dbReference type="EMBL" id="TYB44882.1"/>
    </source>
</evidence>
<reference evidence="1 2" key="1">
    <citation type="submission" date="2019-08" db="EMBL/GenBank/DDBJ databases">
        <title>Actinomadura sp. nov. CYP1-5 isolated from mountain soil.</title>
        <authorList>
            <person name="Songsumanus A."/>
            <person name="Kuncharoen N."/>
            <person name="Kudo T."/>
            <person name="Yuki M."/>
            <person name="Igarashi Y."/>
            <person name="Tanasupawat S."/>
        </authorList>
    </citation>
    <scope>NUCLEOTIDE SEQUENCE [LARGE SCALE GENOMIC DNA]</scope>
    <source>
        <strain evidence="1 2">JCM 14158</strain>
    </source>
</reference>
<keyword evidence="2" id="KW-1185">Reference proteome</keyword>
<evidence type="ECO:0008006" key="3">
    <source>
        <dbReference type="Google" id="ProtNLM"/>
    </source>
</evidence>
<name>A0A5D0NKD1_9ACTN</name>
<proteinExistence type="predicted"/>
<dbReference type="NCBIfam" id="NF047509">
    <property type="entry name" value="Rv3131_FMN_oxido"/>
    <property type="match status" value="1"/>
</dbReference>
<sequence>MQTKNNVETGEAVRRAVEDAVQAPSVHNTQPWRFGVRGARLTLRADPDRRLGVADPAGREMLISCGAALYNLRLSLRAQGFEPVVRTLPDPDRPHLLADVHAEPGADPPDEDVEREHAQIRLRHSHRGGFRDEQVSAGVLAALRHAAEREGARLVQAVDPNVRGALAALTEAAEHVQRRTPAYAAEIARWAPAPTTARRDGVQHAAYPSRPARTEPNFAARDFARGQGWGVRPSAPDEGGTAGTGLVVLLVTGDDTPAAWLDAGQALQRVLLRAAEHGLSAAYHTQALQVPELREFIRARFCGDAHPQMLLRLGVPEGEELATVRRPVEEVLTEEP</sequence>
<dbReference type="InterPro" id="IPR000415">
    <property type="entry name" value="Nitroreductase-like"/>
</dbReference>
<dbReference type="STRING" id="1220554.GCA_001552135_02873"/>
<gene>
    <name evidence="1" type="ORF">FXF69_22375</name>
</gene>
<dbReference type="GO" id="GO:0016491">
    <property type="term" value="F:oxidoreductase activity"/>
    <property type="evidence" value="ECO:0007669"/>
    <property type="project" value="InterPro"/>
</dbReference>